<dbReference type="PANTHER" id="PTHR34384:SF5">
    <property type="entry name" value="L-2,3-DIAMINOPROPANOATE--CITRATE LIGASE"/>
    <property type="match status" value="1"/>
</dbReference>
<proteinExistence type="predicted"/>
<accession>A0AAD4MFG4</accession>
<comment type="caution">
    <text evidence="2">The sequence shown here is derived from an EMBL/GenBank/DDBJ whole genome shotgun (WGS) entry which is preliminary data.</text>
</comment>
<reference evidence="2" key="1">
    <citation type="submission" date="2022-01" db="EMBL/GenBank/DDBJ databases">
        <title>Genome Sequence Resource for Two Populations of Ditylenchus destructor, the Migratory Endoparasitic Phytonematode.</title>
        <authorList>
            <person name="Zhang H."/>
            <person name="Lin R."/>
            <person name="Xie B."/>
        </authorList>
    </citation>
    <scope>NUCLEOTIDE SEQUENCE</scope>
    <source>
        <strain evidence="2">BazhouSP</strain>
    </source>
</reference>
<dbReference type="Pfam" id="PF04183">
    <property type="entry name" value="IucA_IucC"/>
    <property type="match status" value="1"/>
</dbReference>
<keyword evidence="3" id="KW-1185">Reference proteome</keyword>
<dbReference type="AlphaFoldDB" id="A0AAD4MFG4"/>
<evidence type="ECO:0000259" key="1">
    <source>
        <dbReference type="Pfam" id="PF04183"/>
    </source>
</evidence>
<dbReference type="PANTHER" id="PTHR34384">
    <property type="entry name" value="L-2,3-DIAMINOPROPANOATE--CITRATE LIGASE"/>
    <property type="match status" value="1"/>
</dbReference>
<name>A0AAD4MFG4_9BILA</name>
<protein>
    <submittedName>
        <fullName evidence="2">IucA / iucC family domain-containing protein</fullName>
    </submittedName>
</protein>
<sequence length="256" mass="28626">MCQSESSFCMAGCGMIYQIAYYAWLIQMSDKTRKNVTELSPGDNPVVKLCKDRDGTQARLCPLTGSRIADFWPETRTAIQMHLFEVPKSGLWIGRTDDHLTEDDILRGLADQSMAKPGYALLALHPLQAQLMARDPRMKLLIETGAIRNIGQCGLLTHPTSSVRTLYADSHPFQLKCSLGIRITNCTRTNSQRTLESVIIIEQMIPLNRNETAFSISQMSETISGDPVVRPGQVMCLKVFESPEAEGHRKIVRTQI</sequence>
<dbReference type="Proteomes" id="UP001201812">
    <property type="component" value="Unassembled WGS sequence"/>
</dbReference>
<feature type="domain" description="Aerobactin siderophore biosynthesis IucA/IucC N-terminal" evidence="1">
    <location>
        <begin position="69"/>
        <end position="205"/>
    </location>
</feature>
<evidence type="ECO:0000313" key="3">
    <source>
        <dbReference type="Proteomes" id="UP001201812"/>
    </source>
</evidence>
<dbReference type="InterPro" id="IPR037455">
    <property type="entry name" value="LucA/IucC-like"/>
</dbReference>
<dbReference type="InterPro" id="IPR007310">
    <property type="entry name" value="Aerobactin_biosyn_IucA/IucC_N"/>
</dbReference>
<gene>
    <name evidence="2" type="ORF">DdX_22015</name>
</gene>
<evidence type="ECO:0000313" key="2">
    <source>
        <dbReference type="EMBL" id="KAI1691226.1"/>
    </source>
</evidence>
<organism evidence="2 3">
    <name type="scientific">Ditylenchus destructor</name>
    <dbReference type="NCBI Taxonomy" id="166010"/>
    <lineage>
        <taxon>Eukaryota</taxon>
        <taxon>Metazoa</taxon>
        <taxon>Ecdysozoa</taxon>
        <taxon>Nematoda</taxon>
        <taxon>Chromadorea</taxon>
        <taxon>Rhabditida</taxon>
        <taxon>Tylenchina</taxon>
        <taxon>Tylenchomorpha</taxon>
        <taxon>Sphaerularioidea</taxon>
        <taxon>Anguinidae</taxon>
        <taxon>Anguininae</taxon>
        <taxon>Ditylenchus</taxon>
    </lineage>
</organism>
<dbReference type="GO" id="GO:0019290">
    <property type="term" value="P:siderophore biosynthetic process"/>
    <property type="evidence" value="ECO:0007669"/>
    <property type="project" value="InterPro"/>
</dbReference>
<dbReference type="EMBL" id="JAKKPZ010000978">
    <property type="protein sequence ID" value="KAI1691226.1"/>
    <property type="molecule type" value="Genomic_DNA"/>
</dbReference>